<dbReference type="InterPro" id="IPR005062">
    <property type="entry name" value="SAC3/GANP/THP3_conserved"/>
</dbReference>
<evidence type="ECO:0000313" key="4">
    <source>
        <dbReference type="Proteomes" id="UP000078348"/>
    </source>
</evidence>
<dbReference type="PANTHER" id="PTHR12436">
    <property type="entry name" value="80 KDA MCM3-ASSOCIATED PROTEIN"/>
    <property type="match status" value="1"/>
</dbReference>
<protein>
    <submittedName>
        <fullName evidence="3">SAC3/GANP domain-containing protein</fullName>
    </submittedName>
</protein>
<dbReference type="Gene3D" id="1.25.40.990">
    <property type="match status" value="1"/>
</dbReference>
<evidence type="ECO:0000256" key="1">
    <source>
        <dbReference type="SAM" id="MobiDB-lite"/>
    </source>
</evidence>
<dbReference type="GO" id="GO:0005634">
    <property type="term" value="C:nucleus"/>
    <property type="evidence" value="ECO:0007669"/>
    <property type="project" value="TreeGrafter"/>
</dbReference>
<gene>
    <name evidence="3" type="ORF">AV274_1523</name>
</gene>
<dbReference type="OrthoDB" id="199574at2759"/>
<evidence type="ECO:0000313" key="3">
    <source>
        <dbReference type="EMBL" id="OAO16768.1"/>
    </source>
</evidence>
<comment type="caution">
    <text evidence="3">The sequence shown here is derived from an EMBL/GenBank/DDBJ whole genome shotgun (WGS) entry which is preliminary data.</text>
</comment>
<dbReference type="InterPro" id="IPR045107">
    <property type="entry name" value="SAC3/GANP/THP3"/>
</dbReference>
<proteinExistence type="predicted"/>
<keyword evidence="4" id="KW-1185">Reference proteome</keyword>
<dbReference type="EMBL" id="LXWW01000063">
    <property type="protein sequence ID" value="OAO16768.1"/>
    <property type="molecule type" value="Genomic_DNA"/>
</dbReference>
<feature type="compositionally biased region" description="Basic and acidic residues" evidence="1">
    <location>
        <begin position="1"/>
        <end position="20"/>
    </location>
</feature>
<dbReference type="Proteomes" id="UP000078348">
    <property type="component" value="Unassembled WGS sequence"/>
</dbReference>
<feature type="region of interest" description="Disordered" evidence="1">
    <location>
        <begin position="1"/>
        <end position="75"/>
    </location>
</feature>
<reference evidence="3 4" key="1">
    <citation type="submission" date="2016-05" db="EMBL/GenBank/DDBJ databases">
        <title>Nuclear genome of Blastocystis sp. subtype 1 NandII.</title>
        <authorList>
            <person name="Gentekaki E."/>
            <person name="Curtis B."/>
            <person name="Stairs C."/>
            <person name="Eme L."/>
            <person name="Herman E."/>
            <person name="Klimes V."/>
            <person name="Arias M.C."/>
            <person name="Elias M."/>
            <person name="Hilliou F."/>
            <person name="Klute M."/>
            <person name="Malik S.-B."/>
            <person name="Pightling A."/>
            <person name="Rachubinski R."/>
            <person name="Salas D."/>
            <person name="Schlacht A."/>
            <person name="Suga H."/>
            <person name="Archibald J."/>
            <person name="Ball S.G."/>
            <person name="Clark G."/>
            <person name="Dacks J."/>
            <person name="Van Der Giezen M."/>
            <person name="Tsaousis A."/>
            <person name="Roger A."/>
        </authorList>
    </citation>
    <scope>NUCLEOTIDE SEQUENCE [LARGE SCALE GENOMIC DNA]</scope>
    <source>
        <strain evidence="4">ATCC 50177 / NandII</strain>
    </source>
</reference>
<organism evidence="3 4">
    <name type="scientific">Blastocystis sp. subtype 1 (strain ATCC 50177 / NandII)</name>
    <dbReference type="NCBI Taxonomy" id="478820"/>
    <lineage>
        <taxon>Eukaryota</taxon>
        <taxon>Sar</taxon>
        <taxon>Stramenopiles</taxon>
        <taxon>Bigyra</taxon>
        <taxon>Opalozoa</taxon>
        <taxon>Opalinata</taxon>
        <taxon>Blastocystidae</taxon>
        <taxon>Blastocystis</taxon>
    </lineage>
</organism>
<feature type="domain" description="SAC3/GANP/THP3 conserved" evidence="2">
    <location>
        <begin position="114"/>
        <end position="329"/>
    </location>
</feature>
<dbReference type="STRING" id="478820.A0A196SIA2"/>
<accession>A0A196SIA2</accession>
<sequence length="348" mass="39711">MNSNKKSAERNSKAKKEAHPIDSIQREMGIMKPKDKGKSPNGSGDTLKSSTIKWHSHSGTNSIITTNREESTNAELQRRRMRFAVPEATTAAPVHHNPNQPIVGKCTNLEKAYFRLTTAPNENDIRPEDVLKKAFLRLKTIWKETKDSNYVLDQLKAIRQDLVVQGISNEFTVEVYEYNAKIALKAHNLNEFNQCQSMLGSLYTTIPSKRQIRFLAYHIMYDVVTNNVVEIHRHIQQAQAVLSEPLIHHALLVVEAYRTSNYPYFMVLYEAAPKGTKELMESMVTVVRNRLLKLYLSATLPSISVNQLAGLLRIEESELKKMLDERGIVYTDRIEIAKNKASIMQLPY</sequence>
<feature type="compositionally biased region" description="Polar residues" evidence="1">
    <location>
        <begin position="40"/>
        <end position="66"/>
    </location>
</feature>
<name>A0A196SIA2_BLAHN</name>
<dbReference type="Pfam" id="PF03399">
    <property type="entry name" value="SAC3_GANP"/>
    <property type="match status" value="1"/>
</dbReference>
<dbReference type="PANTHER" id="PTHR12436:SF4">
    <property type="entry name" value="LEUKOCYTE RECEPTOR CLUSTER MEMBER 8"/>
    <property type="match status" value="1"/>
</dbReference>
<dbReference type="AlphaFoldDB" id="A0A196SIA2"/>
<evidence type="ECO:0000259" key="2">
    <source>
        <dbReference type="Pfam" id="PF03399"/>
    </source>
</evidence>